<sequence>SYPIGMDMVDRKALAIRSWFNVDFFLMLNSATREMTAEEARLREGEKTALLSSTISRLQVTFDSISDMVYAILERQGRIPQPPDVIFEMGITKINVNYIGRLAQMQKAFFESQGPLTALNNVFPVAQIDEAVWDNFDLDFLARTLAKGGGMSQSGIRPVR</sequence>
<dbReference type="AlphaFoldDB" id="A0A0F9LSR0"/>
<gene>
    <name evidence="7" type="ORF">LCGC14_1178420</name>
</gene>
<organism evidence="7">
    <name type="scientific">marine sediment metagenome</name>
    <dbReference type="NCBI Taxonomy" id="412755"/>
    <lineage>
        <taxon>unclassified sequences</taxon>
        <taxon>metagenomes</taxon>
        <taxon>ecological metagenomes</taxon>
    </lineage>
</organism>
<keyword evidence="4" id="KW-0946">Virion</keyword>
<name>A0A0F9LSR0_9ZZZZ</name>
<comment type="caution">
    <text evidence="7">The sequence shown here is derived from an EMBL/GenBank/DDBJ whole genome shotgun (WGS) entry which is preliminary data.</text>
</comment>
<keyword evidence="2" id="KW-1162">Viral penetration into host cytoplasm</keyword>
<feature type="non-terminal residue" evidence="7">
    <location>
        <position position="1"/>
    </location>
</feature>
<protein>
    <submittedName>
        <fullName evidence="7">Uncharacterized protein</fullName>
    </submittedName>
</protein>
<dbReference type="InterPro" id="IPR020991">
    <property type="entry name" value="Connector_podovirus"/>
</dbReference>
<evidence type="ECO:0000313" key="7">
    <source>
        <dbReference type="EMBL" id="KKM96398.1"/>
    </source>
</evidence>
<evidence type="ECO:0000256" key="5">
    <source>
        <dbReference type="ARBA" id="ARBA00023219"/>
    </source>
</evidence>
<comment type="subcellular location">
    <subcellularLocation>
        <location evidence="1">Virion</location>
    </subcellularLocation>
</comment>
<evidence type="ECO:0000256" key="6">
    <source>
        <dbReference type="ARBA" id="ARBA00023296"/>
    </source>
</evidence>
<evidence type="ECO:0000256" key="2">
    <source>
        <dbReference type="ARBA" id="ARBA00022595"/>
    </source>
</evidence>
<dbReference type="GO" id="GO:0046718">
    <property type="term" value="P:symbiont entry into host cell"/>
    <property type="evidence" value="ECO:0007669"/>
    <property type="project" value="UniProtKB-KW"/>
</dbReference>
<dbReference type="GO" id="GO:0044423">
    <property type="term" value="C:virion component"/>
    <property type="evidence" value="ECO:0007669"/>
    <property type="project" value="UniProtKB-KW"/>
</dbReference>
<keyword evidence="3" id="KW-1188">Viral release from host cell</keyword>
<keyword evidence="5" id="KW-0231">Viral genome packaging</keyword>
<proteinExistence type="predicted"/>
<evidence type="ECO:0000256" key="1">
    <source>
        <dbReference type="ARBA" id="ARBA00004328"/>
    </source>
</evidence>
<evidence type="ECO:0000256" key="4">
    <source>
        <dbReference type="ARBA" id="ARBA00022844"/>
    </source>
</evidence>
<dbReference type="Pfam" id="PF12236">
    <property type="entry name" value="Head-tail_con"/>
    <property type="match status" value="1"/>
</dbReference>
<evidence type="ECO:0000256" key="3">
    <source>
        <dbReference type="ARBA" id="ARBA00022612"/>
    </source>
</evidence>
<keyword evidence="6" id="KW-1160">Virus entry into host cell</keyword>
<reference evidence="7" key="1">
    <citation type="journal article" date="2015" name="Nature">
        <title>Complex archaea that bridge the gap between prokaryotes and eukaryotes.</title>
        <authorList>
            <person name="Spang A."/>
            <person name="Saw J.H."/>
            <person name="Jorgensen S.L."/>
            <person name="Zaremba-Niedzwiedzka K."/>
            <person name="Martijn J."/>
            <person name="Lind A.E."/>
            <person name="van Eijk R."/>
            <person name="Schleper C."/>
            <person name="Guy L."/>
            <person name="Ettema T.J."/>
        </authorList>
    </citation>
    <scope>NUCLEOTIDE SEQUENCE</scope>
</reference>
<dbReference type="EMBL" id="LAZR01005887">
    <property type="protein sequence ID" value="KKM96398.1"/>
    <property type="molecule type" value="Genomic_DNA"/>
</dbReference>
<accession>A0A0F9LSR0</accession>